<dbReference type="AlphaFoldDB" id="A0A8B6CCV8"/>
<dbReference type="SUPFAM" id="SSF49503">
    <property type="entry name" value="Cupredoxins"/>
    <property type="match status" value="1"/>
</dbReference>
<keyword evidence="3" id="KW-0560">Oxidoreductase</keyword>
<dbReference type="InterPro" id="IPR045087">
    <property type="entry name" value="Cu-oxidase_fam"/>
</dbReference>
<dbReference type="GO" id="GO:0005507">
    <property type="term" value="F:copper ion binding"/>
    <property type="evidence" value="ECO:0007669"/>
    <property type="project" value="InterPro"/>
</dbReference>
<evidence type="ECO:0000256" key="4">
    <source>
        <dbReference type="ARBA" id="ARBA00023008"/>
    </source>
</evidence>
<proteinExistence type="inferred from homology"/>
<dbReference type="PANTHER" id="PTHR11709:SF394">
    <property type="entry name" value="FI03373P-RELATED"/>
    <property type="match status" value="1"/>
</dbReference>
<evidence type="ECO:0000256" key="1">
    <source>
        <dbReference type="ARBA" id="ARBA00010609"/>
    </source>
</evidence>
<dbReference type="GO" id="GO:0005886">
    <property type="term" value="C:plasma membrane"/>
    <property type="evidence" value="ECO:0007669"/>
    <property type="project" value="TreeGrafter"/>
</dbReference>
<dbReference type="EMBL" id="UYJE01001587">
    <property type="protein sequence ID" value="VDI03356.1"/>
    <property type="molecule type" value="Genomic_DNA"/>
</dbReference>
<dbReference type="InterPro" id="IPR008972">
    <property type="entry name" value="Cupredoxin"/>
</dbReference>
<accession>A0A8B6CCV8</accession>
<reference evidence="7" key="1">
    <citation type="submission" date="2018-11" db="EMBL/GenBank/DDBJ databases">
        <authorList>
            <person name="Alioto T."/>
            <person name="Alioto T."/>
        </authorList>
    </citation>
    <scope>NUCLEOTIDE SEQUENCE</scope>
</reference>
<dbReference type="Pfam" id="PF07732">
    <property type="entry name" value="Cu-oxidase_3"/>
    <property type="match status" value="1"/>
</dbReference>
<dbReference type="PANTHER" id="PTHR11709">
    <property type="entry name" value="MULTI-COPPER OXIDASE"/>
    <property type="match status" value="1"/>
</dbReference>
<evidence type="ECO:0000256" key="3">
    <source>
        <dbReference type="ARBA" id="ARBA00023002"/>
    </source>
</evidence>
<dbReference type="Gene3D" id="2.60.40.420">
    <property type="entry name" value="Cupredoxins - blue copper proteins"/>
    <property type="match status" value="1"/>
</dbReference>
<feature type="signal peptide" evidence="5">
    <location>
        <begin position="1"/>
        <end position="23"/>
    </location>
</feature>
<dbReference type="OrthoDB" id="2121828at2759"/>
<keyword evidence="4" id="KW-0186">Copper</keyword>
<keyword evidence="2" id="KW-0479">Metal-binding</keyword>
<evidence type="ECO:0000256" key="2">
    <source>
        <dbReference type="ARBA" id="ARBA00022723"/>
    </source>
</evidence>
<protein>
    <recommendedName>
        <fullName evidence="6">Plastocyanin-like domain-containing protein</fullName>
    </recommendedName>
</protein>
<organism evidence="7 8">
    <name type="scientific">Mytilus galloprovincialis</name>
    <name type="common">Mediterranean mussel</name>
    <dbReference type="NCBI Taxonomy" id="29158"/>
    <lineage>
        <taxon>Eukaryota</taxon>
        <taxon>Metazoa</taxon>
        <taxon>Spiralia</taxon>
        <taxon>Lophotrochozoa</taxon>
        <taxon>Mollusca</taxon>
        <taxon>Bivalvia</taxon>
        <taxon>Autobranchia</taxon>
        <taxon>Pteriomorphia</taxon>
        <taxon>Mytilida</taxon>
        <taxon>Mytiloidea</taxon>
        <taxon>Mytilidae</taxon>
        <taxon>Mytilinae</taxon>
        <taxon>Mytilus</taxon>
    </lineage>
</organism>
<name>A0A8B6CCV8_MYTGA</name>
<evidence type="ECO:0000313" key="8">
    <source>
        <dbReference type="Proteomes" id="UP000596742"/>
    </source>
</evidence>
<comment type="caution">
    <text evidence="7">The sequence shown here is derived from an EMBL/GenBank/DDBJ whole genome shotgun (WGS) entry which is preliminary data.</text>
</comment>
<evidence type="ECO:0000256" key="5">
    <source>
        <dbReference type="SAM" id="SignalP"/>
    </source>
</evidence>
<feature type="chain" id="PRO_5032826801" description="Plastocyanin-like domain-containing protein" evidence="5">
    <location>
        <begin position="24"/>
        <end position="171"/>
    </location>
</feature>
<gene>
    <name evidence="7" type="ORF">MGAL_10B015932</name>
</gene>
<dbReference type="Proteomes" id="UP000596742">
    <property type="component" value="Unassembled WGS sequence"/>
</dbReference>
<evidence type="ECO:0000313" key="7">
    <source>
        <dbReference type="EMBL" id="VDI03356.1"/>
    </source>
</evidence>
<comment type="similarity">
    <text evidence="1">Belongs to the multicopper oxidase family.</text>
</comment>
<dbReference type="GO" id="GO:0016491">
    <property type="term" value="F:oxidoreductase activity"/>
    <property type="evidence" value="ECO:0007669"/>
    <property type="project" value="UniProtKB-KW"/>
</dbReference>
<keyword evidence="5" id="KW-0732">Signal</keyword>
<dbReference type="InterPro" id="IPR011707">
    <property type="entry name" value="Cu-oxidase-like_N"/>
</dbReference>
<keyword evidence="8" id="KW-1185">Reference proteome</keyword>
<dbReference type="GO" id="GO:0006826">
    <property type="term" value="P:iron ion transport"/>
    <property type="evidence" value="ECO:0007669"/>
    <property type="project" value="TreeGrafter"/>
</dbReference>
<evidence type="ECO:0000259" key="6">
    <source>
        <dbReference type="Pfam" id="PF07732"/>
    </source>
</evidence>
<sequence length="171" mass="19053">MEFLKVLSAVFCIVYGMTGTVVGFHCDENAVHCFTSLDIKSAFTMIGKGDISQVYVKDRAIYSINAAINDQIPIDDIITADGWNHTRHLITANSSMPGPSIIIYENQKITIIVKNHMINEAVTIHWHGIDQHKWPAMDGVAFVSQCRFSQDRLLITPSNQHLGDPTGITHM</sequence>
<feature type="domain" description="Plastocyanin-like" evidence="6">
    <location>
        <begin position="85"/>
        <end position="148"/>
    </location>
</feature>